<keyword evidence="2" id="KW-1185">Reference proteome</keyword>
<evidence type="ECO:0000313" key="2">
    <source>
        <dbReference type="Proteomes" id="UP000464657"/>
    </source>
</evidence>
<dbReference type="Proteomes" id="UP000464657">
    <property type="component" value="Chromosome"/>
</dbReference>
<reference evidence="1 2" key="1">
    <citation type="journal article" date="2013" name="Int. J. Syst. Evol. Microbiol.">
        <title>Kordia antarctica sp. nov., isolated from Antarctic seawater.</title>
        <authorList>
            <person name="Baek K."/>
            <person name="Choi A."/>
            <person name="Kang I."/>
            <person name="Lee K."/>
            <person name="Cho J.C."/>
        </authorList>
    </citation>
    <scope>NUCLEOTIDE SEQUENCE [LARGE SCALE GENOMIC DNA]</scope>
    <source>
        <strain evidence="1 2">IMCC3317</strain>
    </source>
</reference>
<organism evidence="1 2">
    <name type="scientific">Kordia antarctica</name>
    <dbReference type="NCBI Taxonomy" id="1218801"/>
    <lineage>
        <taxon>Bacteria</taxon>
        <taxon>Pseudomonadati</taxon>
        <taxon>Bacteroidota</taxon>
        <taxon>Flavobacteriia</taxon>
        <taxon>Flavobacteriales</taxon>
        <taxon>Flavobacteriaceae</taxon>
        <taxon>Kordia</taxon>
    </lineage>
</organism>
<name>A0A7L4ZL94_9FLAO</name>
<sequence length="54" mass="5895">MLESILKLGTVLSKKEQSQIIGGSFNPQNERDCVRCLGEWEAPLCAMPTNSPCA</sequence>
<dbReference type="KEGG" id="kan:IMCC3317_23670"/>
<dbReference type="RefSeq" id="WP_170293847.1">
    <property type="nucleotide sequence ID" value="NZ_CP019288.1"/>
</dbReference>
<protein>
    <submittedName>
        <fullName evidence="1">Uncharacterized protein</fullName>
    </submittedName>
</protein>
<evidence type="ECO:0000313" key="1">
    <source>
        <dbReference type="EMBL" id="QHI36996.1"/>
    </source>
</evidence>
<accession>A0A7L4ZL94</accession>
<proteinExistence type="predicted"/>
<dbReference type="AlphaFoldDB" id="A0A7L4ZL94"/>
<gene>
    <name evidence="1" type="ORF">IMCC3317_23670</name>
</gene>
<dbReference type="EMBL" id="CP019288">
    <property type="protein sequence ID" value="QHI36996.1"/>
    <property type="molecule type" value="Genomic_DNA"/>
</dbReference>